<proteinExistence type="predicted"/>
<evidence type="ECO:0000256" key="2">
    <source>
        <dbReference type="ARBA" id="ARBA00022692"/>
    </source>
</evidence>
<dbReference type="PRINTS" id="PR00237">
    <property type="entry name" value="GPCRRHODOPSN"/>
</dbReference>
<evidence type="ECO:0000313" key="9">
    <source>
        <dbReference type="Proteomes" id="UP000055048"/>
    </source>
</evidence>
<evidence type="ECO:0000256" key="6">
    <source>
        <dbReference type="SAM" id="Phobius"/>
    </source>
</evidence>
<evidence type="ECO:0000256" key="5">
    <source>
        <dbReference type="SAM" id="MobiDB-lite"/>
    </source>
</evidence>
<dbReference type="PROSITE" id="PS50262">
    <property type="entry name" value="G_PROTEIN_RECEP_F1_2"/>
    <property type="match status" value="1"/>
</dbReference>
<dbReference type="AlphaFoldDB" id="A0A0V0U671"/>
<feature type="transmembrane region" description="Helical" evidence="6">
    <location>
        <begin position="144"/>
        <end position="164"/>
    </location>
</feature>
<dbReference type="SUPFAM" id="SSF81321">
    <property type="entry name" value="Family A G protein-coupled receptor-like"/>
    <property type="match status" value="1"/>
</dbReference>
<gene>
    <name evidence="8" type="ORF">T05_12731</name>
</gene>
<feature type="transmembrane region" description="Helical" evidence="6">
    <location>
        <begin position="105"/>
        <end position="123"/>
    </location>
</feature>
<dbReference type="GO" id="GO:0004930">
    <property type="term" value="F:G protein-coupled receptor activity"/>
    <property type="evidence" value="ECO:0007669"/>
    <property type="project" value="InterPro"/>
</dbReference>
<dbReference type="InterPro" id="IPR000276">
    <property type="entry name" value="GPCR_Rhodpsn"/>
</dbReference>
<evidence type="ECO:0000256" key="4">
    <source>
        <dbReference type="ARBA" id="ARBA00023136"/>
    </source>
</evidence>
<name>A0A0V0U671_9BILA</name>
<keyword evidence="2 6" id="KW-0812">Transmembrane</keyword>
<evidence type="ECO:0000256" key="1">
    <source>
        <dbReference type="ARBA" id="ARBA00004370"/>
    </source>
</evidence>
<evidence type="ECO:0000256" key="3">
    <source>
        <dbReference type="ARBA" id="ARBA00022989"/>
    </source>
</evidence>
<keyword evidence="4 6" id="KW-0472">Membrane</keyword>
<evidence type="ECO:0000259" key="7">
    <source>
        <dbReference type="PROSITE" id="PS50262"/>
    </source>
</evidence>
<feature type="transmembrane region" description="Helical" evidence="6">
    <location>
        <begin position="272"/>
        <end position="293"/>
    </location>
</feature>
<accession>A0A0V0U671</accession>
<feature type="transmembrane region" description="Helical" evidence="6">
    <location>
        <begin position="235"/>
        <end position="260"/>
    </location>
</feature>
<organism evidence="8 9">
    <name type="scientific">Trichinella murrelli</name>
    <dbReference type="NCBI Taxonomy" id="144512"/>
    <lineage>
        <taxon>Eukaryota</taxon>
        <taxon>Metazoa</taxon>
        <taxon>Ecdysozoa</taxon>
        <taxon>Nematoda</taxon>
        <taxon>Enoplea</taxon>
        <taxon>Dorylaimia</taxon>
        <taxon>Trichinellida</taxon>
        <taxon>Trichinellidae</taxon>
        <taxon>Trichinella</taxon>
    </lineage>
</organism>
<comment type="subcellular location">
    <subcellularLocation>
        <location evidence="1">Membrane</location>
    </subcellularLocation>
</comment>
<keyword evidence="3 6" id="KW-1133">Transmembrane helix</keyword>
<dbReference type="OrthoDB" id="5847113at2759"/>
<dbReference type="Proteomes" id="UP000055048">
    <property type="component" value="Unassembled WGS sequence"/>
</dbReference>
<evidence type="ECO:0000313" key="8">
    <source>
        <dbReference type="EMBL" id="KRX46818.1"/>
    </source>
</evidence>
<feature type="transmembrane region" description="Helical" evidence="6">
    <location>
        <begin position="70"/>
        <end position="93"/>
    </location>
</feature>
<dbReference type="GO" id="GO:0016020">
    <property type="term" value="C:membrane"/>
    <property type="evidence" value="ECO:0007669"/>
    <property type="project" value="UniProtKB-SubCell"/>
</dbReference>
<dbReference type="STRING" id="144512.A0A0V0U671"/>
<dbReference type="EMBL" id="JYDJ01000051">
    <property type="protein sequence ID" value="KRX46818.1"/>
    <property type="molecule type" value="Genomic_DNA"/>
</dbReference>
<sequence length="375" mass="43307">MIMQNNTATFLSRLNVQLHFRESLIAGSIILAMALPGLIANVYVIYILLKRRFKNWMPSVPYYGMLMSKCLADLIILLIYVCYCAPVILLRHFTYESVEERIVRSLRQLCYFAGLGQVVLIAINRYNGICCPKNYKSSFSPKRTVIMIFSGWLFGFAMAAPFLLSKCHYHFLTNMFVWGYLLQYSSSVWFIGIDVFIHLVALIMLCMLYAFMLQKLKLSSRRFSNRSKELNKRRLVIQAQLTLEAIAMNLSLLVVWIAFYTLPLITLNKWCLLVNSCLAILNSSIFALLNLLFKRTLHRQQLRRIKKAQNTQFANLQDRNQLTTVGMLYFESSMQLIRCFPLLNDSSFVYPDADSPSDNNNNNNHEDIPIGKLSS</sequence>
<feature type="transmembrane region" description="Helical" evidence="6">
    <location>
        <begin position="184"/>
        <end position="214"/>
    </location>
</feature>
<reference evidence="8 9" key="1">
    <citation type="submission" date="2015-01" db="EMBL/GenBank/DDBJ databases">
        <title>Evolution of Trichinella species and genotypes.</title>
        <authorList>
            <person name="Korhonen P.K."/>
            <person name="Edoardo P."/>
            <person name="Giuseppe L.R."/>
            <person name="Gasser R.B."/>
        </authorList>
    </citation>
    <scope>NUCLEOTIDE SEQUENCE [LARGE SCALE GENOMIC DNA]</scope>
    <source>
        <strain evidence="8">ISS417</strain>
    </source>
</reference>
<keyword evidence="9" id="KW-1185">Reference proteome</keyword>
<comment type="caution">
    <text evidence="8">The sequence shown here is derived from an EMBL/GenBank/DDBJ whole genome shotgun (WGS) entry which is preliminary data.</text>
</comment>
<dbReference type="Gene3D" id="1.20.1070.10">
    <property type="entry name" value="Rhodopsin 7-helix transmembrane proteins"/>
    <property type="match status" value="1"/>
</dbReference>
<feature type="domain" description="G-protein coupled receptors family 1 profile" evidence="7">
    <location>
        <begin position="40"/>
        <end position="265"/>
    </location>
</feature>
<dbReference type="PANTHER" id="PTHR23017:SF3">
    <property type="entry name" value="G-PROTEIN COUPLED RECEPTORS FAMILY 1 PROFILE DOMAIN-CONTAINING PROTEIN"/>
    <property type="match status" value="1"/>
</dbReference>
<dbReference type="Pfam" id="PF10328">
    <property type="entry name" value="7TM_GPCR_Srx"/>
    <property type="match status" value="1"/>
</dbReference>
<dbReference type="InterPro" id="IPR019430">
    <property type="entry name" value="7TM_GPCR_serpentine_rcpt_Srx"/>
</dbReference>
<dbReference type="PANTHER" id="PTHR23017">
    <property type="entry name" value="SERPENTINE RECEPTOR, CLASS X"/>
    <property type="match status" value="1"/>
</dbReference>
<protein>
    <recommendedName>
        <fullName evidence="7">G-protein coupled receptors family 1 profile domain-containing protein</fullName>
    </recommendedName>
</protein>
<feature type="transmembrane region" description="Helical" evidence="6">
    <location>
        <begin position="24"/>
        <end position="49"/>
    </location>
</feature>
<feature type="region of interest" description="Disordered" evidence="5">
    <location>
        <begin position="354"/>
        <end position="375"/>
    </location>
</feature>
<dbReference type="InterPro" id="IPR017452">
    <property type="entry name" value="GPCR_Rhodpsn_7TM"/>
</dbReference>
<dbReference type="CDD" id="cd00637">
    <property type="entry name" value="7tm_classA_rhodopsin-like"/>
    <property type="match status" value="1"/>
</dbReference>